<keyword evidence="3" id="KW-1185">Reference proteome</keyword>
<reference evidence="2 3" key="1">
    <citation type="submission" date="2019-03" db="EMBL/GenBank/DDBJ databases">
        <title>Subsurface microbial communities from deep shales in Ohio and West Virginia, USA.</title>
        <authorList>
            <person name="Wrighton K."/>
        </authorList>
    </citation>
    <scope>NUCLEOTIDE SEQUENCE [LARGE SCALE GENOMIC DNA]</scope>
    <source>
        <strain evidence="2 3">MSL 6dP</strain>
    </source>
</reference>
<dbReference type="Proteomes" id="UP000295832">
    <property type="component" value="Unassembled WGS sequence"/>
</dbReference>
<proteinExistence type="predicted"/>
<protein>
    <recommendedName>
        <fullName evidence="1">Cyanophage baseplate Pam3 plug gp18 domain-containing protein</fullName>
    </recommendedName>
</protein>
<dbReference type="EMBL" id="SOEG01000059">
    <property type="protein sequence ID" value="TDX43700.1"/>
    <property type="molecule type" value="Genomic_DNA"/>
</dbReference>
<dbReference type="InterPro" id="IPR054252">
    <property type="entry name" value="Pam3_gp18"/>
</dbReference>
<feature type="domain" description="Cyanophage baseplate Pam3 plug gp18" evidence="1">
    <location>
        <begin position="5"/>
        <end position="102"/>
    </location>
</feature>
<evidence type="ECO:0000259" key="1">
    <source>
        <dbReference type="Pfam" id="PF22479"/>
    </source>
</evidence>
<dbReference type="RefSeq" id="WP_134119205.1">
    <property type="nucleotide sequence ID" value="NZ_SOEG01000059.1"/>
</dbReference>
<accession>A0A4R8GDR8</accession>
<dbReference type="AlphaFoldDB" id="A0A4R8GDR8"/>
<dbReference type="Pfam" id="PF22479">
    <property type="entry name" value="Pam3_gp18"/>
    <property type="match status" value="1"/>
</dbReference>
<organism evidence="2 3">
    <name type="scientific">Orenia marismortui</name>
    <dbReference type="NCBI Taxonomy" id="46469"/>
    <lineage>
        <taxon>Bacteria</taxon>
        <taxon>Bacillati</taxon>
        <taxon>Bacillota</taxon>
        <taxon>Clostridia</taxon>
        <taxon>Halanaerobiales</taxon>
        <taxon>Halobacteroidaceae</taxon>
        <taxon>Orenia</taxon>
    </lineage>
</organism>
<comment type="caution">
    <text evidence="2">The sequence shown here is derived from an EMBL/GenBank/DDBJ whole genome shotgun (WGS) entry which is preliminary data.</text>
</comment>
<gene>
    <name evidence="2" type="ORF">C7959_1593</name>
</gene>
<evidence type="ECO:0000313" key="3">
    <source>
        <dbReference type="Proteomes" id="UP000295832"/>
    </source>
</evidence>
<dbReference type="STRING" id="926561.GCA_000379025_03185"/>
<name>A0A4R8GDR8_9FIRM</name>
<evidence type="ECO:0000313" key="2">
    <source>
        <dbReference type="EMBL" id="TDX43700.1"/>
    </source>
</evidence>
<sequence length="108" mass="12454">MELSYLPIDKSDIDKEPDRFAIDILNEEFIFEIFWNNEESFYSLNLYKGKELILAGRRITYGIDMIAPVISYGLDKVAIIPFDKTGRAEKTGITKENFMESVLPILLV</sequence>